<dbReference type="EMBL" id="MASQ01000057">
    <property type="protein sequence ID" value="OCB03645.1"/>
    <property type="molecule type" value="Genomic_DNA"/>
</dbReference>
<protein>
    <submittedName>
        <fullName evidence="1">PhnN protein</fullName>
    </submittedName>
</protein>
<dbReference type="Proteomes" id="UP000093129">
    <property type="component" value="Unassembled WGS sequence"/>
</dbReference>
<comment type="caution">
    <text evidence="1">The sequence shown here is derived from an EMBL/GenBank/DDBJ whole genome shotgun (WGS) entry which is preliminary data.</text>
</comment>
<dbReference type="RefSeq" id="WP_065412735.1">
    <property type="nucleotide sequence ID" value="NZ_MASQ01000057.1"/>
</dbReference>
<dbReference type="InterPro" id="IPR027417">
    <property type="entry name" value="P-loop_NTPase"/>
</dbReference>
<reference evidence="1 2" key="1">
    <citation type="submission" date="2016-07" db="EMBL/GenBank/DDBJ databases">
        <title>Draft genome of a psychrotolerant acidophile Acidithiobacillus ferrivorans strain YL15.</title>
        <authorList>
            <person name="Peng T."/>
            <person name="Ma L."/>
            <person name="Nan M."/>
            <person name="An N."/>
            <person name="Wang M."/>
            <person name="Qiu G."/>
            <person name="Zeng W."/>
        </authorList>
    </citation>
    <scope>NUCLEOTIDE SEQUENCE [LARGE SCALE GENOMIC DNA]</scope>
    <source>
        <strain evidence="1 2">YL15</strain>
    </source>
</reference>
<accession>A0A1B9C0Z6</accession>
<evidence type="ECO:0000313" key="2">
    <source>
        <dbReference type="Proteomes" id="UP000093129"/>
    </source>
</evidence>
<sequence length="181" mass="19986">MPNTLILVAGPSGAGKDSIINACRPLLTSDARIHFARRVVTRDAQSPGEQLVSVPTFEKLKAEGGLAFDWAAHGLMYGLPREELLPDGTVQVIIANVSRTVIPAISAQYPSHVVFINASDSHIRERLRLRDREMSNDIEERLSRKVLLPEDVPMTTIQNDGTLVEAATQFRTTILRFTTKV</sequence>
<dbReference type="SUPFAM" id="SSF52540">
    <property type="entry name" value="P-loop containing nucleoside triphosphate hydrolases"/>
    <property type="match status" value="1"/>
</dbReference>
<gene>
    <name evidence="1" type="ORF">BBC27_00650</name>
</gene>
<dbReference type="AlphaFoldDB" id="A0A1B9C0Z6"/>
<name>A0A1B9C0Z6_9PROT</name>
<dbReference type="Gene3D" id="3.40.50.300">
    <property type="entry name" value="P-loop containing nucleotide triphosphate hydrolases"/>
    <property type="match status" value="1"/>
</dbReference>
<organism evidence="1 2">
    <name type="scientific">Acidithiobacillus ferrivorans</name>
    <dbReference type="NCBI Taxonomy" id="160808"/>
    <lineage>
        <taxon>Bacteria</taxon>
        <taxon>Pseudomonadati</taxon>
        <taxon>Pseudomonadota</taxon>
        <taxon>Acidithiobacillia</taxon>
        <taxon>Acidithiobacillales</taxon>
        <taxon>Acidithiobacillaceae</taxon>
        <taxon>Acidithiobacillus</taxon>
    </lineage>
</organism>
<proteinExistence type="predicted"/>
<evidence type="ECO:0000313" key="1">
    <source>
        <dbReference type="EMBL" id="OCB03645.1"/>
    </source>
</evidence>